<reference evidence="1" key="2">
    <citation type="submission" date="2019-01" db="EMBL/GenBank/DDBJ databases">
        <authorList>
            <person name="Graves T."/>
            <person name="Eichler E.E."/>
            <person name="Wilson R.K."/>
        </authorList>
    </citation>
    <scope>NUCLEOTIDE SEQUENCE [LARGE SCALE GENOMIC DNA]</scope>
    <source>
        <strain evidence="1">17573</strain>
    </source>
</reference>
<reference evidence="1" key="4">
    <citation type="submission" date="2025-09" db="UniProtKB">
        <authorList>
            <consortium name="Ensembl"/>
        </authorList>
    </citation>
    <scope>IDENTIFICATION</scope>
    <source>
        <strain evidence="1">17573</strain>
    </source>
</reference>
<name>A0A5F8APA9_MACMU</name>
<dbReference type="AlphaFoldDB" id="A0A5F8APA9"/>
<evidence type="ECO:0000313" key="1">
    <source>
        <dbReference type="Ensembl" id="ENSMMUP00000078761.1"/>
    </source>
</evidence>
<evidence type="ECO:0000313" key="2">
    <source>
        <dbReference type="Proteomes" id="UP000006718"/>
    </source>
</evidence>
<dbReference type="PANTHER" id="PTHR46254:SF3">
    <property type="entry name" value="SECRETED PROTEIN"/>
    <property type="match status" value="1"/>
</dbReference>
<dbReference type="PRINTS" id="PR02045">
    <property type="entry name" value="F138DOMAIN"/>
</dbReference>
<dbReference type="Bgee" id="ENSMMUG00000061159">
    <property type="expression patterns" value="Expressed in skeletal muscle tissue"/>
</dbReference>
<reference evidence="2" key="1">
    <citation type="journal article" date="2007" name="Science">
        <title>Evolutionary and biomedical insights from the rhesus macaque genome.</title>
        <authorList>
            <person name="Gibbs R.A."/>
            <person name="Rogers J."/>
            <person name="Katze M.G."/>
            <person name="Bumgarner R."/>
            <person name="Weinstock G.M."/>
            <person name="Mardis E.R."/>
            <person name="Remington K.A."/>
            <person name="Strausberg R.L."/>
            <person name="Venter J.C."/>
            <person name="Wilson R.K."/>
            <person name="Batzer M.A."/>
            <person name="Bustamante C.D."/>
            <person name="Eichler E.E."/>
            <person name="Hahn M.W."/>
            <person name="Hardison R.C."/>
            <person name="Makova K.D."/>
            <person name="Miller W."/>
            <person name="Milosavljevic A."/>
            <person name="Palermo R.E."/>
            <person name="Siepel A."/>
            <person name="Sikela J.M."/>
            <person name="Attaway T."/>
            <person name="Bell S."/>
            <person name="Bernard K.E."/>
            <person name="Buhay C.J."/>
            <person name="Chandrabose M.N."/>
            <person name="Dao M."/>
            <person name="Davis C."/>
            <person name="Delehaunty K.D."/>
            <person name="Ding Y."/>
            <person name="Dinh H.H."/>
            <person name="Dugan-Rocha S."/>
            <person name="Fulton L.A."/>
            <person name="Gabisi R.A."/>
            <person name="Garner T.T."/>
            <person name="Godfrey J."/>
            <person name="Hawes A.C."/>
            <person name="Hernandez J."/>
            <person name="Hines S."/>
            <person name="Holder M."/>
            <person name="Hume J."/>
            <person name="Jhangiani S.N."/>
            <person name="Joshi V."/>
            <person name="Khan Z.M."/>
            <person name="Kirkness E.F."/>
            <person name="Cree A."/>
            <person name="Fowler R.G."/>
            <person name="Lee S."/>
            <person name="Lewis L.R."/>
            <person name="Li Z."/>
            <person name="Liu Y.-S."/>
            <person name="Moore S.M."/>
            <person name="Muzny D."/>
            <person name="Nazareth L.V."/>
            <person name="Ngo D.N."/>
            <person name="Okwuonu G.O."/>
            <person name="Pai G."/>
            <person name="Parker D."/>
            <person name="Paul H.A."/>
            <person name="Pfannkoch C."/>
            <person name="Pohl C.S."/>
            <person name="Rogers Y.-H.C."/>
            <person name="Ruiz S.J."/>
            <person name="Sabo A."/>
            <person name="Santibanez J."/>
            <person name="Schneider B.W."/>
            <person name="Smith S.M."/>
            <person name="Sodergren E."/>
            <person name="Svatek A.F."/>
            <person name="Utterback T.R."/>
            <person name="Vattathil S."/>
            <person name="Warren W."/>
            <person name="White C.S."/>
            <person name="Chinwalla A.T."/>
            <person name="Feng Y."/>
            <person name="Halpern A.L."/>
            <person name="Hillier L.W."/>
            <person name="Huang X."/>
            <person name="Minx P."/>
            <person name="Nelson J.O."/>
            <person name="Pepin K.H."/>
            <person name="Qin X."/>
            <person name="Sutton G.G."/>
            <person name="Venter E."/>
            <person name="Walenz B.P."/>
            <person name="Wallis J.W."/>
            <person name="Worley K.C."/>
            <person name="Yang S.-P."/>
            <person name="Jones S.M."/>
            <person name="Marra M.A."/>
            <person name="Rocchi M."/>
            <person name="Schein J.E."/>
            <person name="Baertsch R."/>
            <person name="Clarke L."/>
            <person name="Csuros M."/>
            <person name="Glasscock J."/>
            <person name="Harris R.A."/>
            <person name="Havlak P."/>
            <person name="Jackson A.R."/>
            <person name="Jiang H."/>
            <person name="Liu Y."/>
            <person name="Messina D.N."/>
            <person name="Shen Y."/>
            <person name="Song H.X.-Z."/>
            <person name="Wylie T."/>
            <person name="Zhang L."/>
            <person name="Birney E."/>
            <person name="Han K."/>
            <person name="Konkel M.K."/>
            <person name="Lee J."/>
            <person name="Smit A.F.A."/>
            <person name="Ullmer B."/>
            <person name="Wang H."/>
            <person name="Xing J."/>
            <person name="Burhans R."/>
            <person name="Cheng Z."/>
            <person name="Karro J.E."/>
            <person name="Ma J."/>
            <person name="Raney B."/>
            <person name="She X."/>
            <person name="Cox M.J."/>
            <person name="Demuth J.P."/>
            <person name="Dumas L.J."/>
            <person name="Han S.-G."/>
            <person name="Hopkins J."/>
            <person name="Karimpour-Fard A."/>
            <person name="Kim Y.H."/>
            <person name="Pollack J.R."/>
            <person name="Vinar T."/>
            <person name="Addo-Quaye C."/>
            <person name="Degenhardt J."/>
            <person name="Denby A."/>
            <person name="Hubisz M.J."/>
            <person name="Indap A."/>
            <person name="Kosiol C."/>
            <person name="Lahn B.T."/>
            <person name="Lawson H.A."/>
            <person name="Marklein A."/>
            <person name="Nielsen R."/>
            <person name="Vallender E.J."/>
            <person name="Clark A.G."/>
            <person name="Ferguson B."/>
            <person name="Hernandez R.D."/>
            <person name="Hirani K."/>
            <person name="Kehrer-Sawatzki H."/>
            <person name="Kolb J."/>
            <person name="Patil S."/>
            <person name="Pu L.-L."/>
            <person name="Ren Y."/>
            <person name="Smith D.G."/>
            <person name="Wheeler D.A."/>
            <person name="Schenck I."/>
            <person name="Ball E.V."/>
            <person name="Chen R."/>
            <person name="Cooper D.N."/>
            <person name="Giardine B."/>
            <person name="Hsu F."/>
            <person name="Kent W.J."/>
            <person name="Lesk A."/>
            <person name="Nelson D.L."/>
            <person name="O'brien W.E."/>
            <person name="Pruefer K."/>
            <person name="Stenson P.D."/>
            <person name="Wallace J.C."/>
            <person name="Ke H."/>
            <person name="Liu X.-M."/>
            <person name="Wang P."/>
            <person name="Xiang A.P."/>
            <person name="Yang F."/>
            <person name="Barber G.P."/>
            <person name="Haussler D."/>
            <person name="Karolchik D."/>
            <person name="Kern A.D."/>
            <person name="Kuhn R.M."/>
            <person name="Smith K.E."/>
            <person name="Zwieg A.S."/>
        </authorList>
    </citation>
    <scope>NUCLEOTIDE SEQUENCE [LARGE SCALE GENOMIC DNA]</scope>
    <source>
        <strain evidence="2">17573</strain>
    </source>
</reference>
<dbReference type="PANTHER" id="PTHR46254">
    <property type="entry name" value="PROTEIN GVQW1-RELATED"/>
    <property type="match status" value="1"/>
</dbReference>
<dbReference type="VEuPathDB" id="HostDB:ENSMMUG00000061159"/>
<dbReference type="Proteomes" id="UP000006718">
    <property type="component" value="Chromosome 8"/>
</dbReference>
<sequence length="141" mass="15743">MTGKSPQDKSSLRSTFFFFFETGSLSATQAGVQWRHLSSLQPPPPRFKRFSRFSLLSSWDYRRAPPKPAIFLVETGFHHVGLASLELLTSSDPPPSASQNSGITGLSHRSQPQITLLNSCTYLHSYQQPKSSHCFTSSFHP</sequence>
<accession>A0A5F8APA9</accession>
<proteinExistence type="predicted"/>
<dbReference type="GeneTree" id="ENSGT00940000161627"/>
<protein>
    <submittedName>
        <fullName evidence="1">Uncharacterized protein</fullName>
    </submittedName>
</protein>
<reference evidence="1" key="3">
    <citation type="submission" date="2025-08" db="UniProtKB">
        <authorList>
            <consortium name="Ensembl"/>
        </authorList>
    </citation>
    <scope>IDENTIFICATION</scope>
    <source>
        <strain evidence="1">17573</strain>
    </source>
</reference>
<keyword evidence="2" id="KW-1185">Reference proteome</keyword>
<dbReference type="InParanoid" id="A0A5F8APA9"/>
<organism evidence="1 2">
    <name type="scientific">Macaca mulatta</name>
    <name type="common">Rhesus macaque</name>
    <dbReference type="NCBI Taxonomy" id="9544"/>
    <lineage>
        <taxon>Eukaryota</taxon>
        <taxon>Metazoa</taxon>
        <taxon>Chordata</taxon>
        <taxon>Craniata</taxon>
        <taxon>Vertebrata</taxon>
        <taxon>Euteleostomi</taxon>
        <taxon>Mammalia</taxon>
        <taxon>Eutheria</taxon>
        <taxon>Euarchontoglires</taxon>
        <taxon>Primates</taxon>
        <taxon>Haplorrhini</taxon>
        <taxon>Catarrhini</taxon>
        <taxon>Cercopithecidae</taxon>
        <taxon>Cercopithecinae</taxon>
        <taxon>Macaca</taxon>
    </lineage>
</organism>
<dbReference type="Ensembl" id="ENSMMUT00000098289.1">
    <property type="protein sequence ID" value="ENSMMUP00000078761.1"/>
    <property type="gene ID" value="ENSMMUG00000061159.1"/>
</dbReference>